<accession>A0A5S3PSU9</accession>
<keyword evidence="5" id="KW-1185">Reference proteome</keyword>
<organism evidence="4 5">
    <name type="scientific">Qipengyuania marisflavi</name>
    <dbReference type="NCBI Taxonomy" id="2486356"/>
    <lineage>
        <taxon>Bacteria</taxon>
        <taxon>Pseudomonadati</taxon>
        <taxon>Pseudomonadota</taxon>
        <taxon>Alphaproteobacteria</taxon>
        <taxon>Sphingomonadales</taxon>
        <taxon>Erythrobacteraceae</taxon>
        <taxon>Qipengyuania</taxon>
    </lineage>
</organism>
<evidence type="ECO:0000256" key="3">
    <source>
        <dbReference type="SAM" id="SignalP"/>
    </source>
</evidence>
<dbReference type="EMBL" id="VCAO01000006">
    <property type="protein sequence ID" value="TMM46663.1"/>
    <property type="molecule type" value="Genomic_DNA"/>
</dbReference>
<evidence type="ECO:0008006" key="6">
    <source>
        <dbReference type="Google" id="ProtNLM"/>
    </source>
</evidence>
<dbReference type="InterPro" id="IPR033645">
    <property type="entry name" value="VirB9/CagX/TrbG_C"/>
</dbReference>
<dbReference type="InterPro" id="IPR010258">
    <property type="entry name" value="Conjugal_tfr_TrbG/VirB9/CagX"/>
</dbReference>
<dbReference type="OrthoDB" id="7390264at2"/>
<gene>
    <name evidence="4" type="ORF">FEV51_10520</name>
</gene>
<protein>
    <recommendedName>
        <fullName evidence="6">Conjugal transfer protein TrbG</fullName>
    </recommendedName>
</protein>
<dbReference type="Proteomes" id="UP000309668">
    <property type="component" value="Unassembled WGS sequence"/>
</dbReference>
<evidence type="ECO:0000256" key="1">
    <source>
        <dbReference type="ARBA" id="ARBA00006135"/>
    </source>
</evidence>
<dbReference type="Gene3D" id="2.60.40.2500">
    <property type="match status" value="1"/>
</dbReference>
<dbReference type="InterPro" id="IPR038161">
    <property type="entry name" value="VirB9/CagX/TrbG_C_sf"/>
</dbReference>
<dbReference type="CDD" id="cd06911">
    <property type="entry name" value="VirB9_CagX_TrbG"/>
    <property type="match status" value="1"/>
</dbReference>
<feature type="signal peptide" evidence="3">
    <location>
        <begin position="1"/>
        <end position="15"/>
    </location>
</feature>
<evidence type="ECO:0000313" key="5">
    <source>
        <dbReference type="Proteomes" id="UP000309668"/>
    </source>
</evidence>
<dbReference type="Pfam" id="PF03524">
    <property type="entry name" value="CagX"/>
    <property type="match status" value="1"/>
</dbReference>
<sequence>MRVLVAPFLALAALAAPTAAQIVPQPGLENPRLQTVLWQAGEEIWLTALPATGLTVVLERGEQISSVTLADPSRLDVRISAERDSFLLFPRQPGDLGSVVVATDRRNYRFTLRTGNDLLAAYLVQLAYADTAPQSYDAAPTSPVELAAGPVWPYRLKGDKVVQPLSVRDDGRHTFIEFAQDAPLPAIFAIGATGDEQLVNGYMRGDRFVIDRVWSELVFRIDKKRATARREPQPEGGNG</sequence>
<comment type="caution">
    <text evidence="4">The sequence shown here is derived from an EMBL/GenBank/DDBJ whole genome shotgun (WGS) entry which is preliminary data.</text>
</comment>
<name>A0A5S3PSU9_9SPHN</name>
<evidence type="ECO:0000256" key="2">
    <source>
        <dbReference type="ARBA" id="ARBA00022729"/>
    </source>
</evidence>
<evidence type="ECO:0000313" key="4">
    <source>
        <dbReference type="EMBL" id="TMM46663.1"/>
    </source>
</evidence>
<dbReference type="AlphaFoldDB" id="A0A5S3PSU9"/>
<dbReference type="RefSeq" id="WP_138618710.1">
    <property type="nucleotide sequence ID" value="NZ_VCAO01000006.1"/>
</dbReference>
<comment type="similarity">
    <text evidence="1">Belongs to the TrbG/VirB9 family.</text>
</comment>
<feature type="chain" id="PRO_5024294468" description="Conjugal transfer protein TrbG" evidence="3">
    <location>
        <begin position="16"/>
        <end position="239"/>
    </location>
</feature>
<reference evidence="4 5" key="1">
    <citation type="submission" date="2019-05" db="EMBL/GenBank/DDBJ databases">
        <title>Erythrobacter marisflavi sp. nov., isolated from isolated from water of an estuary environment.</title>
        <authorList>
            <person name="Yoon J.-H."/>
        </authorList>
    </citation>
    <scope>NUCLEOTIDE SEQUENCE [LARGE SCALE GENOMIC DNA]</scope>
    <source>
        <strain evidence="4 5">KEM-5</strain>
    </source>
</reference>
<proteinExistence type="inferred from homology"/>
<keyword evidence="2 3" id="KW-0732">Signal</keyword>